<reference evidence="6" key="2">
    <citation type="submission" date="2025-08" db="UniProtKB">
        <authorList>
            <consortium name="Ensembl"/>
        </authorList>
    </citation>
    <scope>IDENTIFICATION</scope>
</reference>
<dbReference type="Gene3D" id="2.40.50.40">
    <property type="match status" value="1"/>
</dbReference>
<dbReference type="InterPro" id="IPR039809">
    <property type="entry name" value="Chemokine_b/g/d"/>
</dbReference>
<dbReference type="GO" id="GO:0070098">
    <property type="term" value="P:chemokine-mediated signaling pathway"/>
    <property type="evidence" value="ECO:0007669"/>
    <property type="project" value="TreeGrafter"/>
</dbReference>
<dbReference type="GO" id="GO:0048245">
    <property type="term" value="P:eosinophil chemotaxis"/>
    <property type="evidence" value="ECO:0007669"/>
    <property type="project" value="TreeGrafter"/>
</dbReference>
<protein>
    <recommendedName>
        <fullName evidence="5">Chemokine interleukin-8-like domain-containing protein</fullName>
    </recommendedName>
</protein>
<reference evidence="6" key="3">
    <citation type="submission" date="2025-09" db="UniProtKB">
        <authorList>
            <consortium name="Ensembl"/>
        </authorList>
    </citation>
    <scope>IDENTIFICATION</scope>
</reference>
<keyword evidence="7" id="KW-1185">Reference proteome</keyword>
<organism evidence="6 7">
    <name type="scientific">Myotis lucifugus</name>
    <name type="common">Little brown bat</name>
    <dbReference type="NCBI Taxonomy" id="59463"/>
    <lineage>
        <taxon>Eukaryota</taxon>
        <taxon>Metazoa</taxon>
        <taxon>Chordata</taxon>
        <taxon>Craniata</taxon>
        <taxon>Vertebrata</taxon>
        <taxon>Euteleostomi</taxon>
        <taxon>Mammalia</taxon>
        <taxon>Eutheria</taxon>
        <taxon>Laurasiatheria</taxon>
        <taxon>Chiroptera</taxon>
        <taxon>Yangochiroptera</taxon>
        <taxon>Vespertilionidae</taxon>
        <taxon>Myotis</taxon>
    </lineage>
</organism>
<sequence length="109" mass="12314">HSPYCPAVSFCTFHAGLFLMSQKTCRALRSLSPAEEGPDLFKVGSDPPTACCFTYIPWKIPCNFVMDYYKTSSLCSQPTMIFQTKKSRHACANPSEAWVQDYMNDLELN</sequence>
<evidence type="ECO:0000256" key="1">
    <source>
        <dbReference type="ARBA" id="ARBA00010868"/>
    </source>
</evidence>
<dbReference type="Pfam" id="PF00048">
    <property type="entry name" value="IL8"/>
    <property type="match status" value="1"/>
</dbReference>
<dbReference type="Ensembl" id="ENSMLUT00000026498.1">
    <property type="protein sequence ID" value="ENSMLUP00000018395.1"/>
    <property type="gene ID" value="ENSMLUG00000002899.2"/>
</dbReference>
<dbReference type="GO" id="GO:0005615">
    <property type="term" value="C:extracellular space"/>
    <property type="evidence" value="ECO:0007669"/>
    <property type="project" value="UniProtKB-KW"/>
</dbReference>
<dbReference type="FunFam" id="2.40.50.40:FF:000002">
    <property type="entry name" value="C-C motif chemokine"/>
    <property type="match status" value="1"/>
</dbReference>
<dbReference type="GO" id="GO:0008009">
    <property type="term" value="F:chemokine activity"/>
    <property type="evidence" value="ECO:0007669"/>
    <property type="project" value="InterPro"/>
</dbReference>
<dbReference type="GO" id="GO:0006954">
    <property type="term" value="P:inflammatory response"/>
    <property type="evidence" value="ECO:0007669"/>
    <property type="project" value="TreeGrafter"/>
</dbReference>
<reference evidence="6 7" key="1">
    <citation type="journal article" date="2011" name="Nature">
        <title>A high-resolution map of human evolutionary constraint using 29 mammals.</title>
        <authorList>
            <person name="Lindblad-Toh K."/>
            <person name="Garber M."/>
            <person name="Zuk O."/>
            <person name="Lin M.F."/>
            <person name="Parker B.J."/>
            <person name="Washietl S."/>
            <person name="Kheradpour P."/>
            <person name="Ernst J."/>
            <person name="Jordan G."/>
            <person name="Mauceli E."/>
            <person name="Ward L.D."/>
            <person name="Lowe C.B."/>
            <person name="Holloway A.K."/>
            <person name="Clamp M."/>
            <person name="Gnerre S."/>
            <person name="Alfoldi J."/>
            <person name="Beal K."/>
            <person name="Chang J."/>
            <person name="Clawson H."/>
            <person name="Cuff J."/>
            <person name="Di Palma F."/>
            <person name="Fitzgerald S."/>
            <person name="Flicek P."/>
            <person name="Guttman M."/>
            <person name="Hubisz M.J."/>
            <person name="Jaffe D.B."/>
            <person name="Jungreis I."/>
            <person name="Kent W.J."/>
            <person name="Kostka D."/>
            <person name="Lara M."/>
            <person name="Martins A.L."/>
            <person name="Massingham T."/>
            <person name="Moltke I."/>
            <person name="Raney B.J."/>
            <person name="Rasmussen M.D."/>
            <person name="Robinson J."/>
            <person name="Stark A."/>
            <person name="Vilella A.J."/>
            <person name="Wen J."/>
            <person name="Xie X."/>
            <person name="Zody M.C."/>
            <person name="Baldwin J."/>
            <person name="Bloom T."/>
            <person name="Chin C.W."/>
            <person name="Heiman D."/>
            <person name="Nicol R."/>
            <person name="Nusbaum C."/>
            <person name="Young S."/>
            <person name="Wilkinson J."/>
            <person name="Worley K.C."/>
            <person name="Kovar C.L."/>
            <person name="Muzny D.M."/>
            <person name="Gibbs R.A."/>
            <person name="Cree A."/>
            <person name="Dihn H.H."/>
            <person name="Fowler G."/>
            <person name="Jhangiani S."/>
            <person name="Joshi V."/>
            <person name="Lee S."/>
            <person name="Lewis L.R."/>
            <person name="Nazareth L.V."/>
            <person name="Okwuonu G."/>
            <person name="Santibanez J."/>
            <person name="Warren W.C."/>
            <person name="Mardis E.R."/>
            <person name="Weinstock G.M."/>
            <person name="Wilson R.K."/>
            <person name="Delehaunty K."/>
            <person name="Dooling D."/>
            <person name="Fronik C."/>
            <person name="Fulton L."/>
            <person name="Fulton B."/>
            <person name="Graves T."/>
            <person name="Minx P."/>
            <person name="Sodergren E."/>
            <person name="Birney E."/>
            <person name="Margulies E.H."/>
            <person name="Herrero J."/>
            <person name="Green E.D."/>
            <person name="Haussler D."/>
            <person name="Siepel A."/>
            <person name="Goldman N."/>
            <person name="Pollard K.S."/>
            <person name="Pedersen J.S."/>
            <person name="Lander E.S."/>
            <person name="Kellis M."/>
        </authorList>
    </citation>
    <scope>NUCLEOTIDE SEQUENCE [LARGE SCALE GENOMIC DNA]</scope>
</reference>
<comment type="similarity">
    <text evidence="1">Belongs to the intercrine beta (chemokine CC) family.</text>
</comment>
<dbReference type="EMBL" id="AAPE02048580">
    <property type="status" value="NOT_ANNOTATED_CDS"/>
    <property type="molecule type" value="Genomic_DNA"/>
</dbReference>
<dbReference type="SUPFAM" id="SSF54117">
    <property type="entry name" value="Interleukin 8-like chemokines"/>
    <property type="match status" value="1"/>
</dbReference>
<evidence type="ECO:0000259" key="5">
    <source>
        <dbReference type="SMART" id="SM00199"/>
    </source>
</evidence>
<dbReference type="Proteomes" id="UP000001074">
    <property type="component" value="Unassembled WGS sequence"/>
</dbReference>
<dbReference type="PANTHER" id="PTHR12015">
    <property type="entry name" value="SMALL INDUCIBLE CYTOKINE A"/>
    <property type="match status" value="1"/>
</dbReference>
<name>G1Q3W2_MYOLU</name>
<dbReference type="CDD" id="cd00272">
    <property type="entry name" value="Chemokine_CC"/>
    <property type="match status" value="1"/>
</dbReference>
<dbReference type="InterPro" id="IPR036048">
    <property type="entry name" value="Interleukin_8-like_sf"/>
</dbReference>
<keyword evidence="4" id="KW-0732">Signal</keyword>
<feature type="domain" description="Chemokine interleukin-8-like" evidence="5">
    <location>
        <begin position="48"/>
        <end position="106"/>
    </location>
</feature>
<evidence type="ECO:0000256" key="2">
    <source>
        <dbReference type="ARBA" id="ARBA00022500"/>
    </source>
</evidence>
<dbReference type="InterPro" id="IPR001811">
    <property type="entry name" value="Chemokine_IL8-like_dom"/>
</dbReference>
<dbReference type="PANTHER" id="PTHR12015:SF103">
    <property type="entry name" value="C-C MOTIF CHEMOKINE 4-RELATED"/>
    <property type="match status" value="1"/>
</dbReference>
<dbReference type="SMART" id="SM00199">
    <property type="entry name" value="SCY"/>
    <property type="match status" value="1"/>
</dbReference>
<dbReference type="HOGENOM" id="CLU_141716_4_2_1"/>
<evidence type="ECO:0000256" key="4">
    <source>
        <dbReference type="ARBA" id="ARBA00022729"/>
    </source>
</evidence>
<evidence type="ECO:0000313" key="6">
    <source>
        <dbReference type="Ensembl" id="ENSMLUP00000018395.1"/>
    </source>
</evidence>
<proteinExistence type="inferred from homology"/>
<keyword evidence="3" id="KW-0202">Cytokine</keyword>
<evidence type="ECO:0000256" key="3">
    <source>
        <dbReference type="ARBA" id="ARBA00022514"/>
    </source>
</evidence>
<dbReference type="GO" id="GO:0061844">
    <property type="term" value="P:antimicrobial humoral immune response mediated by antimicrobial peptide"/>
    <property type="evidence" value="ECO:0007669"/>
    <property type="project" value="TreeGrafter"/>
</dbReference>
<keyword evidence="2" id="KW-0145">Chemotaxis</keyword>
<evidence type="ECO:0000313" key="7">
    <source>
        <dbReference type="Proteomes" id="UP000001074"/>
    </source>
</evidence>
<dbReference type="GO" id="GO:0030335">
    <property type="term" value="P:positive regulation of cell migration"/>
    <property type="evidence" value="ECO:0007669"/>
    <property type="project" value="TreeGrafter"/>
</dbReference>
<dbReference type="AlphaFoldDB" id="G1Q3W2"/>
<dbReference type="GO" id="GO:0048020">
    <property type="term" value="F:CCR chemokine receptor binding"/>
    <property type="evidence" value="ECO:0007669"/>
    <property type="project" value="TreeGrafter"/>
</dbReference>
<accession>G1Q3W2</accession>
<dbReference type="GeneTree" id="ENSGT01100000263482"/>